<name>A0A378SPX2_9MYCO</name>
<sequence>MRRFDSRGVQRERSVALRDEVRDGREAAAVQAALLGDQPTLVGAEFR</sequence>
<dbReference type="AlphaFoldDB" id="A0A378SPX2"/>
<gene>
    <name evidence="1" type="ORF">NCTC10742_03649</name>
</gene>
<accession>A0A378SPX2</accession>
<protein>
    <submittedName>
        <fullName evidence="1">Uncharacterized protein</fullName>
    </submittedName>
</protein>
<proteinExistence type="predicted"/>
<dbReference type="RefSeq" id="WP_174905245.1">
    <property type="nucleotide sequence ID" value="NZ_JACKST010000153.1"/>
</dbReference>
<evidence type="ECO:0000313" key="2">
    <source>
        <dbReference type="Proteomes" id="UP000254291"/>
    </source>
</evidence>
<dbReference type="EMBL" id="UGQM01000001">
    <property type="protein sequence ID" value="STZ44415.1"/>
    <property type="molecule type" value="Genomic_DNA"/>
</dbReference>
<reference evidence="1 2" key="1">
    <citation type="submission" date="2018-06" db="EMBL/GenBank/DDBJ databases">
        <authorList>
            <consortium name="Pathogen Informatics"/>
            <person name="Doyle S."/>
        </authorList>
    </citation>
    <scope>NUCLEOTIDE SEQUENCE [LARGE SCALE GENOMIC DNA]</scope>
    <source>
        <strain evidence="1 2">NCTC10742</strain>
    </source>
</reference>
<dbReference type="Proteomes" id="UP000254291">
    <property type="component" value="Unassembled WGS sequence"/>
</dbReference>
<evidence type="ECO:0000313" key="1">
    <source>
        <dbReference type="EMBL" id="STZ44415.1"/>
    </source>
</evidence>
<organism evidence="1 2">
    <name type="scientific">Mycolicibacterium gilvum</name>
    <dbReference type="NCBI Taxonomy" id="1804"/>
    <lineage>
        <taxon>Bacteria</taxon>
        <taxon>Bacillati</taxon>
        <taxon>Actinomycetota</taxon>
        <taxon>Actinomycetes</taxon>
        <taxon>Mycobacteriales</taxon>
        <taxon>Mycobacteriaceae</taxon>
        <taxon>Mycolicibacterium</taxon>
    </lineage>
</organism>